<reference evidence="1 2" key="1">
    <citation type="journal article" date="2020" name="Cell">
        <title>Large-Scale Comparative Analyses of Tick Genomes Elucidate Their Genetic Diversity and Vector Capacities.</title>
        <authorList>
            <consortium name="Tick Genome and Microbiome Consortium (TIGMIC)"/>
            <person name="Jia N."/>
            <person name="Wang J."/>
            <person name="Shi W."/>
            <person name="Du L."/>
            <person name="Sun Y."/>
            <person name="Zhan W."/>
            <person name="Jiang J.F."/>
            <person name="Wang Q."/>
            <person name="Zhang B."/>
            <person name="Ji P."/>
            <person name="Bell-Sakyi L."/>
            <person name="Cui X.M."/>
            <person name="Yuan T.T."/>
            <person name="Jiang B.G."/>
            <person name="Yang W.F."/>
            <person name="Lam T.T."/>
            <person name="Chang Q.C."/>
            <person name="Ding S.J."/>
            <person name="Wang X.J."/>
            <person name="Zhu J.G."/>
            <person name="Ruan X.D."/>
            <person name="Zhao L."/>
            <person name="Wei J.T."/>
            <person name="Ye R.Z."/>
            <person name="Que T.C."/>
            <person name="Du C.H."/>
            <person name="Zhou Y.H."/>
            <person name="Cheng J.X."/>
            <person name="Dai P.F."/>
            <person name="Guo W.B."/>
            <person name="Han X.H."/>
            <person name="Huang E.J."/>
            <person name="Li L.F."/>
            <person name="Wei W."/>
            <person name="Gao Y.C."/>
            <person name="Liu J.Z."/>
            <person name="Shao H.Z."/>
            <person name="Wang X."/>
            <person name="Wang C.C."/>
            <person name="Yang T.C."/>
            <person name="Huo Q.B."/>
            <person name="Li W."/>
            <person name="Chen H.Y."/>
            <person name="Chen S.E."/>
            <person name="Zhou L.G."/>
            <person name="Ni X.B."/>
            <person name="Tian J.H."/>
            <person name="Sheng Y."/>
            <person name="Liu T."/>
            <person name="Pan Y.S."/>
            <person name="Xia L.Y."/>
            <person name="Li J."/>
            <person name="Zhao F."/>
            <person name="Cao W.C."/>
        </authorList>
    </citation>
    <scope>NUCLEOTIDE SEQUENCE [LARGE SCALE GENOMIC DNA]</scope>
    <source>
        <strain evidence="1">Iper-2018</strain>
    </source>
</reference>
<organism evidence="1 2">
    <name type="scientific">Ixodes persulcatus</name>
    <name type="common">Taiga tick</name>
    <dbReference type="NCBI Taxonomy" id="34615"/>
    <lineage>
        <taxon>Eukaryota</taxon>
        <taxon>Metazoa</taxon>
        <taxon>Ecdysozoa</taxon>
        <taxon>Arthropoda</taxon>
        <taxon>Chelicerata</taxon>
        <taxon>Arachnida</taxon>
        <taxon>Acari</taxon>
        <taxon>Parasitiformes</taxon>
        <taxon>Ixodida</taxon>
        <taxon>Ixodoidea</taxon>
        <taxon>Ixodidae</taxon>
        <taxon>Ixodinae</taxon>
        <taxon>Ixodes</taxon>
    </lineage>
</organism>
<comment type="caution">
    <text evidence="1">The sequence shown here is derived from an EMBL/GenBank/DDBJ whole genome shotgun (WGS) entry which is preliminary data.</text>
</comment>
<proteinExistence type="predicted"/>
<protein>
    <submittedName>
        <fullName evidence="1">Uncharacterized protein</fullName>
    </submittedName>
</protein>
<evidence type="ECO:0000313" key="2">
    <source>
        <dbReference type="Proteomes" id="UP000805193"/>
    </source>
</evidence>
<dbReference type="Proteomes" id="UP000805193">
    <property type="component" value="Unassembled WGS sequence"/>
</dbReference>
<sequence>MDESVPKSDEDEPPSGLKSSLPALSNITEHLKSFNFTLFLGLTLAARERQRRFQSTVCPLGYIMSKCQSGLRHYRHRGLCVCECLTSEWTAVAVEEPFSQSSTESAPRDLPLECSETLKEAGTRTALHRPAEYLLLAEVAPVAELAELRETSLPRLSKRTAALAWCVLVRRDAQLRTPFQEFGAQNPISPMAKPLSRHAKKTQRDDLSFFVEGRLTDVEFLVEDGSDAPKVFRAHKMMLAIRNEVFEAMFYGNLPEKDQVRITDLHPDGFSTFLKYLYSRKASFVNIQQALHTRTAAQKYMESMLVEDCDTFIQKEIQPTNVCSVLDYSVKYGSTTNLDDFIDKHVEENAGEVLKSEAFITASRESVMRILKNPRLKIREHDIIKRVYAWALAHCRQETDNPTIARLQQTMRPFLPELRFLALTSLEFVEGPSSWNIMTKSETLAVLSNIIKPGSEKLPELICKSTENRTVKKNAYGQV</sequence>
<keyword evidence="2" id="KW-1185">Reference proteome</keyword>
<evidence type="ECO:0000313" key="1">
    <source>
        <dbReference type="EMBL" id="KAG0422773.1"/>
    </source>
</evidence>
<gene>
    <name evidence="1" type="ORF">HPB47_001436</name>
</gene>
<dbReference type="EMBL" id="JABSTQ010010184">
    <property type="protein sequence ID" value="KAG0422773.1"/>
    <property type="molecule type" value="Genomic_DNA"/>
</dbReference>
<name>A0AC60PQI8_IXOPE</name>
<accession>A0AC60PQI8</accession>
<feature type="non-terminal residue" evidence="1">
    <location>
        <position position="479"/>
    </location>
</feature>